<dbReference type="InterPro" id="IPR002100">
    <property type="entry name" value="TF_MADSbox"/>
</dbReference>
<dbReference type="PROSITE" id="PS50066">
    <property type="entry name" value="MADS_BOX_2"/>
    <property type="match status" value="1"/>
</dbReference>
<evidence type="ECO:0000256" key="1">
    <source>
        <dbReference type="ARBA" id="ARBA00004123"/>
    </source>
</evidence>
<dbReference type="SUPFAM" id="SSF55455">
    <property type="entry name" value="SRF-like"/>
    <property type="match status" value="1"/>
</dbReference>
<keyword evidence="2" id="KW-0805">Transcription regulation</keyword>
<dbReference type="OMA" id="AYGHPSI"/>
<evidence type="ECO:0000259" key="6">
    <source>
        <dbReference type="PROSITE" id="PS50066"/>
    </source>
</evidence>
<accession>A0A0D2QPN3</accession>
<dbReference type="GO" id="GO:0046983">
    <property type="term" value="F:protein dimerization activity"/>
    <property type="evidence" value="ECO:0007669"/>
    <property type="project" value="InterPro"/>
</dbReference>
<evidence type="ECO:0000313" key="8">
    <source>
        <dbReference type="Proteomes" id="UP000032304"/>
    </source>
</evidence>
<dbReference type="AlphaFoldDB" id="A0A0D2QPN3"/>
<protein>
    <recommendedName>
        <fullName evidence="6">MADS-box domain-containing protein</fullName>
    </recommendedName>
</protein>
<evidence type="ECO:0000313" key="7">
    <source>
        <dbReference type="EMBL" id="KJB59992.1"/>
    </source>
</evidence>
<evidence type="ECO:0000256" key="4">
    <source>
        <dbReference type="ARBA" id="ARBA00023163"/>
    </source>
</evidence>
<dbReference type="Gramene" id="KJB59992">
    <property type="protein sequence ID" value="KJB59992"/>
    <property type="gene ID" value="B456_009G284200"/>
</dbReference>
<dbReference type="Gene3D" id="3.40.1810.10">
    <property type="entry name" value="Transcription factor, MADS-box"/>
    <property type="match status" value="1"/>
</dbReference>
<name>A0A0D2QPN3_GOSRA</name>
<sequence>MIENEDDWLVTFSKRRLGIYKKKSELCTLCGNNIFFIIFSFARKPFAYGHPSIESIANHFLNGNISVIDNTPALIEAHRTARIYKLIQLYNEV</sequence>
<dbReference type="Pfam" id="PF00319">
    <property type="entry name" value="SRF-TF"/>
    <property type="match status" value="1"/>
</dbReference>
<dbReference type="PANTHER" id="PTHR11945:SF725">
    <property type="entry name" value="AGAMOUS-LIKE 58-RELATED"/>
    <property type="match status" value="1"/>
</dbReference>
<dbReference type="InterPro" id="IPR036879">
    <property type="entry name" value="TF_MADSbox_sf"/>
</dbReference>
<reference evidence="7 8" key="1">
    <citation type="journal article" date="2012" name="Nature">
        <title>Repeated polyploidization of Gossypium genomes and the evolution of spinnable cotton fibres.</title>
        <authorList>
            <person name="Paterson A.H."/>
            <person name="Wendel J.F."/>
            <person name="Gundlach H."/>
            <person name="Guo H."/>
            <person name="Jenkins J."/>
            <person name="Jin D."/>
            <person name="Llewellyn D."/>
            <person name="Showmaker K.C."/>
            <person name="Shu S."/>
            <person name="Udall J."/>
            <person name="Yoo M.J."/>
            <person name="Byers R."/>
            <person name="Chen W."/>
            <person name="Doron-Faigenboim A."/>
            <person name="Duke M.V."/>
            <person name="Gong L."/>
            <person name="Grimwood J."/>
            <person name="Grover C."/>
            <person name="Grupp K."/>
            <person name="Hu G."/>
            <person name="Lee T.H."/>
            <person name="Li J."/>
            <person name="Lin L."/>
            <person name="Liu T."/>
            <person name="Marler B.S."/>
            <person name="Page J.T."/>
            <person name="Roberts A.W."/>
            <person name="Romanel E."/>
            <person name="Sanders W.S."/>
            <person name="Szadkowski E."/>
            <person name="Tan X."/>
            <person name="Tang H."/>
            <person name="Xu C."/>
            <person name="Wang J."/>
            <person name="Wang Z."/>
            <person name="Zhang D."/>
            <person name="Zhang L."/>
            <person name="Ashrafi H."/>
            <person name="Bedon F."/>
            <person name="Bowers J.E."/>
            <person name="Brubaker C.L."/>
            <person name="Chee P.W."/>
            <person name="Das S."/>
            <person name="Gingle A.R."/>
            <person name="Haigler C.H."/>
            <person name="Harker D."/>
            <person name="Hoffmann L.V."/>
            <person name="Hovav R."/>
            <person name="Jones D.C."/>
            <person name="Lemke C."/>
            <person name="Mansoor S."/>
            <person name="ur Rahman M."/>
            <person name="Rainville L.N."/>
            <person name="Rambani A."/>
            <person name="Reddy U.K."/>
            <person name="Rong J.K."/>
            <person name="Saranga Y."/>
            <person name="Scheffler B.E."/>
            <person name="Scheffler J.A."/>
            <person name="Stelly D.M."/>
            <person name="Triplett B.A."/>
            <person name="Van Deynze A."/>
            <person name="Vaslin M.F."/>
            <person name="Waghmare V.N."/>
            <person name="Walford S.A."/>
            <person name="Wright R.J."/>
            <person name="Zaki E.A."/>
            <person name="Zhang T."/>
            <person name="Dennis E.S."/>
            <person name="Mayer K.F."/>
            <person name="Peterson D.G."/>
            <person name="Rokhsar D.S."/>
            <person name="Wang X."/>
            <person name="Schmutz J."/>
        </authorList>
    </citation>
    <scope>NUCLEOTIDE SEQUENCE [LARGE SCALE GENOMIC DNA]</scope>
</reference>
<evidence type="ECO:0000256" key="2">
    <source>
        <dbReference type="ARBA" id="ARBA00023015"/>
    </source>
</evidence>
<comment type="subcellular location">
    <subcellularLocation>
        <location evidence="1">Nucleus</location>
    </subcellularLocation>
</comment>
<dbReference type="Proteomes" id="UP000032304">
    <property type="component" value="Chromosome 9"/>
</dbReference>
<dbReference type="EMBL" id="CM001748">
    <property type="protein sequence ID" value="KJB59992.1"/>
    <property type="molecule type" value="Genomic_DNA"/>
</dbReference>
<dbReference type="eggNOG" id="KOG0014">
    <property type="taxonomic scope" value="Eukaryota"/>
</dbReference>
<evidence type="ECO:0000256" key="5">
    <source>
        <dbReference type="ARBA" id="ARBA00023242"/>
    </source>
</evidence>
<keyword evidence="3" id="KW-0238">DNA-binding</keyword>
<dbReference type="PANTHER" id="PTHR11945">
    <property type="entry name" value="MADS BOX PROTEIN"/>
    <property type="match status" value="1"/>
</dbReference>
<proteinExistence type="predicted"/>
<dbReference type="SMART" id="SM00432">
    <property type="entry name" value="MADS"/>
    <property type="match status" value="1"/>
</dbReference>
<dbReference type="PRINTS" id="PR00404">
    <property type="entry name" value="MADSDOMAIN"/>
</dbReference>
<evidence type="ECO:0000256" key="3">
    <source>
        <dbReference type="ARBA" id="ARBA00023125"/>
    </source>
</evidence>
<keyword evidence="8" id="KW-1185">Reference proteome</keyword>
<gene>
    <name evidence="7" type="ORF">B456_009G284200</name>
</gene>
<keyword evidence="4" id="KW-0804">Transcription</keyword>
<dbReference type="STRING" id="29730.A0A0D2QPN3"/>
<feature type="domain" description="MADS-box" evidence="6">
    <location>
        <begin position="1"/>
        <end position="52"/>
    </location>
</feature>
<dbReference type="GO" id="GO:0000978">
    <property type="term" value="F:RNA polymerase II cis-regulatory region sequence-specific DNA binding"/>
    <property type="evidence" value="ECO:0007669"/>
    <property type="project" value="TreeGrafter"/>
</dbReference>
<keyword evidence="5" id="KW-0539">Nucleus</keyword>
<dbReference type="GO" id="GO:0005634">
    <property type="term" value="C:nucleus"/>
    <property type="evidence" value="ECO:0007669"/>
    <property type="project" value="UniProtKB-SubCell"/>
</dbReference>
<organism evidence="7 8">
    <name type="scientific">Gossypium raimondii</name>
    <name type="common">Peruvian cotton</name>
    <name type="synonym">Gossypium klotzschianum subsp. raimondii</name>
    <dbReference type="NCBI Taxonomy" id="29730"/>
    <lineage>
        <taxon>Eukaryota</taxon>
        <taxon>Viridiplantae</taxon>
        <taxon>Streptophyta</taxon>
        <taxon>Embryophyta</taxon>
        <taxon>Tracheophyta</taxon>
        <taxon>Spermatophyta</taxon>
        <taxon>Magnoliopsida</taxon>
        <taxon>eudicotyledons</taxon>
        <taxon>Gunneridae</taxon>
        <taxon>Pentapetalae</taxon>
        <taxon>rosids</taxon>
        <taxon>malvids</taxon>
        <taxon>Malvales</taxon>
        <taxon>Malvaceae</taxon>
        <taxon>Malvoideae</taxon>
        <taxon>Gossypium</taxon>
    </lineage>
</organism>
<dbReference type="GO" id="GO:0000981">
    <property type="term" value="F:DNA-binding transcription factor activity, RNA polymerase II-specific"/>
    <property type="evidence" value="ECO:0007669"/>
    <property type="project" value="TreeGrafter"/>
</dbReference>